<comment type="caution">
    <text evidence="3">The sequence shown here is derived from an EMBL/GenBank/DDBJ whole genome shotgun (WGS) entry which is preliminary data.</text>
</comment>
<gene>
    <name evidence="3" type="ORF">Tdes44962_MAKER06770</name>
</gene>
<feature type="region of interest" description="Disordered" evidence="2">
    <location>
        <begin position="44"/>
        <end position="128"/>
    </location>
</feature>
<evidence type="ECO:0000256" key="2">
    <source>
        <dbReference type="SAM" id="MobiDB-lite"/>
    </source>
</evidence>
<evidence type="ECO:0000313" key="3">
    <source>
        <dbReference type="EMBL" id="KAH9845196.1"/>
    </source>
</evidence>
<evidence type="ECO:0000256" key="1">
    <source>
        <dbReference type="SAM" id="Coils"/>
    </source>
</evidence>
<keyword evidence="4" id="KW-1185">Reference proteome</keyword>
<feature type="coiled-coil region" evidence="1">
    <location>
        <begin position="7"/>
        <end position="34"/>
    </location>
</feature>
<sequence>MAEFHRLNNWSTRLTNLDNEASDTRRQVEDLEKWPSKVGIRYPHRASVPKKRQRGSLLRYHEAEADGNDVGMETGEDREQAEAELDLGDIDKKNDEGYRVDVSGESGQVVGGEKGASEGETDRGTNVKVGNPWAAEGGAEYLFALTLIGGSFTKLVSLVKNVASVSGGATWVLNGESAI</sequence>
<feature type="compositionally biased region" description="Basic and acidic residues" evidence="2">
    <location>
        <begin position="89"/>
        <end position="99"/>
    </location>
</feature>
<accession>A0A9W7W708</accession>
<dbReference type="EMBL" id="RIBY02000114">
    <property type="protein sequence ID" value="KAH9845196.1"/>
    <property type="molecule type" value="Genomic_DNA"/>
</dbReference>
<feature type="compositionally biased region" description="Basic and acidic residues" evidence="2">
    <location>
        <begin position="115"/>
        <end position="125"/>
    </location>
</feature>
<protein>
    <submittedName>
        <fullName evidence="3">Uncharacterized protein</fullName>
    </submittedName>
</protein>
<dbReference type="AlphaFoldDB" id="A0A9W7W708"/>
<organism evidence="3 4">
    <name type="scientific">Teratosphaeria destructans</name>
    <dbReference type="NCBI Taxonomy" id="418781"/>
    <lineage>
        <taxon>Eukaryota</taxon>
        <taxon>Fungi</taxon>
        <taxon>Dikarya</taxon>
        <taxon>Ascomycota</taxon>
        <taxon>Pezizomycotina</taxon>
        <taxon>Dothideomycetes</taxon>
        <taxon>Dothideomycetidae</taxon>
        <taxon>Mycosphaerellales</taxon>
        <taxon>Teratosphaeriaceae</taxon>
        <taxon>Teratosphaeria</taxon>
    </lineage>
</organism>
<reference evidence="3 4" key="1">
    <citation type="journal article" date="2018" name="IMA Fungus">
        <title>IMA Genome-F 10: Nine draft genome sequences of Claviceps purpurea s.lat., including C. arundinis, C. humidiphila, and C. cf. spartinae, pseudomolecules for the pitch canker pathogen Fusarium circinatum, draft genome of Davidsoniella eucalypti, Grosmannia galeiformis, Quambalaria eucalypti, and Teratosphaeria destructans.</title>
        <authorList>
            <person name="Wingfield B.D."/>
            <person name="Liu M."/>
            <person name="Nguyen H.D."/>
            <person name="Lane F.A."/>
            <person name="Morgan S.W."/>
            <person name="De Vos L."/>
            <person name="Wilken P.M."/>
            <person name="Duong T.A."/>
            <person name="Aylward J."/>
            <person name="Coetzee M.P."/>
            <person name="Dadej K."/>
            <person name="De Beer Z.W."/>
            <person name="Findlay W."/>
            <person name="Havenga M."/>
            <person name="Kolarik M."/>
            <person name="Menzies J.G."/>
            <person name="Naidoo K."/>
            <person name="Pochopski O."/>
            <person name="Shoukouhi P."/>
            <person name="Santana Q.C."/>
            <person name="Seifert K.A."/>
            <person name="Soal N."/>
            <person name="Steenkamp E.T."/>
            <person name="Tatham C.T."/>
            <person name="van der Nest M.A."/>
            <person name="Wingfield M.J."/>
        </authorList>
    </citation>
    <scope>NUCLEOTIDE SEQUENCE [LARGE SCALE GENOMIC DNA]</scope>
    <source>
        <strain evidence="3">CMW44962</strain>
    </source>
</reference>
<keyword evidence="1" id="KW-0175">Coiled coil</keyword>
<name>A0A9W7W708_9PEZI</name>
<dbReference type="OrthoDB" id="10483233at2759"/>
<proteinExistence type="predicted"/>
<evidence type="ECO:0000313" key="4">
    <source>
        <dbReference type="Proteomes" id="UP001138500"/>
    </source>
</evidence>
<dbReference type="Proteomes" id="UP001138500">
    <property type="component" value="Unassembled WGS sequence"/>
</dbReference>
<reference evidence="3 4" key="2">
    <citation type="journal article" date="2021" name="Curr. Genet.">
        <title>Genetic response to nitrogen starvation in the aggressive Eucalyptus foliar pathogen Teratosphaeria destructans.</title>
        <authorList>
            <person name="Havenga M."/>
            <person name="Wingfield B.D."/>
            <person name="Wingfield M.J."/>
            <person name="Dreyer L.L."/>
            <person name="Roets F."/>
            <person name="Aylward J."/>
        </authorList>
    </citation>
    <scope>NUCLEOTIDE SEQUENCE [LARGE SCALE GENOMIC DNA]</scope>
    <source>
        <strain evidence="3">CMW44962</strain>
    </source>
</reference>
<feature type="compositionally biased region" description="Basic residues" evidence="2">
    <location>
        <begin position="44"/>
        <end position="54"/>
    </location>
</feature>